<dbReference type="Proteomes" id="UP000078582">
    <property type="component" value="Chromosome"/>
</dbReference>
<dbReference type="RefSeq" id="WP_068225888.1">
    <property type="nucleotide sequence ID" value="NZ_CP014623.1"/>
</dbReference>
<evidence type="ECO:0000256" key="3">
    <source>
        <dbReference type="ARBA" id="ARBA00023002"/>
    </source>
</evidence>
<dbReference type="CDD" id="cd05233">
    <property type="entry name" value="SDR_c"/>
    <property type="match status" value="1"/>
</dbReference>
<keyword evidence="3" id="KW-0560">Oxidoreductase</keyword>
<dbReference type="EMBL" id="CP014873">
    <property type="protein sequence ID" value="ANK61866.1"/>
    <property type="molecule type" value="Genomic_DNA"/>
</dbReference>
<dbReference type="GO" id="GO:0016491">
    <property type="term" value="F:oxidoreductase activity"/>
    <property type="evidence" value="ECO:0007669"/>
    <property type="project" value="UniProtKB-KW"/>
</dbReference>
<dbReference type="InterPro" id="IPR002347">
    <property type="entry name" value="SDR_fam"/>
</dbReference>
<protein>
    <submittedName>
        <fullName evidence="5">Short-chain dehydrogenase</fullName>
    </submittedName>
</protein>
<dbReference type="OrthoDB" id="9805904at2"/>
<dbReference type="PRINTS" id="PR00080">
    <property type="entry name" value="SDRFAMILY"/>
</dbReference>
<dbReference type="InterPro" id="IPR036291">
    <property type="entry name" value="NAD(P)-bd_dom_sf"/>
</dbReference>
<keyword evidence="6" id="KW-1185">Reference proteome</keyword>
<dbReference type="GeneID" id="42981250"/>
<dbReference type="PANTHER" id="PTHR43391:SF14">
    <property type="entry name" value="DEHYDROGENASE_REDUCTASE SDR FAMILY PROTEIN 7-LIKE"/>
    <property type="match status" value="1"/>
</dbReference>
<dbReference type="STRING" id="375175.AYR53_03220"/>
<evidence type="ECO:0000256" key="2">
    <source>
        <dbReference type="ARBA" id="ARBA00022857"/>
    </source>
</evidence>
<organism evidence="5 6">
    <name type="scientific">Loigolactobacillus backii</name>
    <dbReference type="NCBI Taxonomy" id="375175"/>
    <lineage>
        <taxon>Bacteria</taxon>
        <taxon>Bacillati</taxon>
        <taxon>Bacillota</taxon>
        <taxon>Bacilli</taxon>
        <taxon>Lactobacillales</taxon>
        <taxon>Lactobacillaceae</taxon>
        <taxon>Loigolactobacillus</taxon>
    </lineage>
</organism>
<dbReference type="SUPFAM" id="SSF51735">
    <property type="entry name" value="NAD(P)-binding Rossmann-fold domains"/>
    <property type="match status" value="1"/>
</dbReference>
<dbReference type="AlphaFoldDB" id="A0A192H1P5"/>
<dbReference type="KEGG" id="lbt:AYR52_10105"/>
<accession>A0A192H1P5</accession>
<gene>
    <name evidence="5" type="ORF">AYR53_03220</name>
</gene>
<sequence length="297" mass="32440">MDNFKDRVILITGSAHGFGAAIAKEAAQRGMKLALADIDEPALKDIYDEVTTLGADAEMIPTDVTEETAVDNAVATTMKRFGQIDVLVNSAGVAVPGSIWELPTRDWEWILHADVMSQVYALQQVIPIMMKQPDGGDIINVASMAGLITSPLMPAYYASKFASVGMTEAVEYDLQAAKANVRMHVFCPAFVQTDLYHSEQHRPAKYTNTSDPYYTSKVFKDGQKFAENDIKTGMSINTIPALIFTALEKNEFYILSHPAVNPLIVARAQGIVNGQGPDLNLITKYLDKTHGEKPAAK</sequence>
<evidence type="ECO:0000256" key="4">
    <source>
        <dbReference type="RuleBase" id="RU000363"/>
    </source>
</evidence>
<proteinExistence type="inferred from homology"/>
<dbReference type="PANTHER" id="PTHR43391">
    <property type="entry name" value="RETINOL DEHYDROGENASE-RELATED"/>
    <property type="match status" value="1"/>
</dbReference>
<keyword evidence="2" id="KW-0521">NADP</keyword>
<dbReference type="PRINTS" id="PR00081">
    <property type="entry name" value="GDHRDH"/>
</dbReference>
<reference evidence="5 6" key="1">
    <citation type="submission" date="2016-03" db="EMBL/GenBank/DDBJ databases">
        <title>Pediococcus and Lactobacillus from brewery environment - whole genome sequencing and assembly.</title>
        <authorList>
            <person name="Behr J."/>
            <person name="Geissler A.J."/>
            <person name="Vogel R.F."/>
        </authorList>
    </citation>
    <scope>NUCLEOTIDE SEQUENCE [LARGE SCALE GENOMIC DNA]</scope>
    <source>
        <strain evidence="5 6">TMW 1.1989</strain>
    </source>
</reference>
<comment type="similarity">
    <text evidence="1 4">Belongs to the short-chain dehydrogenases/reductases (SDR) family.</text>
</comment>
<evidence type="ECO:0000313" key="5">
    <source>
        <dbReference type="EMBL" id="ANK61866.1"/>
    </source>
</evidence>
<dbReference type="Pfam" id="PF00106">
    <property type="entry name" value="adh_short"/>
    <property type="match status" value="1"/>
</dbReference>
<evidence type="ECO:0000313" key="6">
    <source>
        <dbReference type="Proteomes" id="UP000078582"/>
    </source>
</evidence>
<name>A0A192H1P5_9LACO</name>
<evidence type="ECO:0000256" key="1">
    <source>
        <dbReference type="ARBA" id="ARBA00006484"/>
    </source>
</evidence>
<dbReference type="Gene3D" id="3.40.50.720">
    <property type="entry name" value="NAD(P)-binding Rossmann-like Domain"/>
    <property type="match status" value="1"/>
</dbReference>